<dbReference type="InterPro" id="IPR001633">
    <property type="entry name" value="EAL_dom"/>
</dbReference>
<comment type="caution">
    <text evidence="1">Lacks conserved residue(s) required for the propagation of feature annotation.</text>
</comment>
<protein>
    <submittedName>
        <fullName evidence="6">EAL domain protein</fullName>
    </submittedName>
</protein>
<dbReference type="CDD" id="cd00156">
    <property type="entry name" value="REC"/>
    <property type="match status" value="1"/>
</dbReference>
<dbReference type="SUPFAM" id="SSF55785">
    <property type="entry name" value="PYP-like sensor domain (PAS domain)"/>
    <property type="match status" value="1"/>
</dbReference>
<evidence type="ECO:0000259" key="3">
    <source>
        <dbReference type="PROSITE" id="PS50112"/>
    </source>
</evidence>
<evidence type="ECO:0000259" key="4">
    <source>
        <dbReference type="PROSITE" id="PS50883"/>
    </source>
</evidence>
<evidence type="ECO:0000259" key="2">
    <source>
        <dbReference type="PROSITE" id="PS50110"/>
    </source>
</evidence>
<evidence type="ECO:0000259" key="5">
    <source>
        <dbReference type="PROSITE" id="PS50887"/>
    </source>
</evidence>
<dbReference type="PROSITE" id="PS50110">
    <property type="entry name" value="RESPONSE_REGULATORY"/>
    <property type="match status" value="1"/>
</dbReference>
<dbReference type="SUPFAM" id="SSF52172">
    <property type="entry name" value="CheY-like"/>
    <property type="match status" value="1"/>
</dbReference>
<dbReference type="HOGENOM" id="CLU_000445_70_50_6"/>
<dbReference type="PROSITE" id="PS50887">
    <property type="entry name" value="GGDEF"/>
    <property type="match status" value="1"/>
</dbReference>
<dbReference type="InterPro" id="IPR001789">
    <property type="entry name" value="Sig_transdc_resp-reg_receiver"/>
</dbReference>
<dbReference type="SUPFAM" id="SSF141868">
    <property type="entry name" value="EAL domain-like"/>
    <property type="match status" value="1"/>
</dbReference>
<dbReference type="PROSITE" id="PS50883">
    <property type="entry name" value="EAL"/>
    <property type="match status" value="1"/>
</dbReference>
<dbReference type="Pfam" id="PF13188">
    <property type="entry name" value="PAS_8"/>
    <property type="match status" value="1"/>
</dbReference>
<sequence length="742" mass="83513">MTSNLRYTAKNIAPSASGIWRDTSRERRVKKNTPADSGALNHKCFFMSHSEATIRLLILNNSRSEAERLISMLHASGHPCRAQHVESEEALVKLLQEQSWDLLIGSDKTTNVNLQAAIKQIRRLNKDVPVILQHEDEDPSAVVEGLRLGAVDVVGLDDDQHLLLVIERELANREHRQARRTADRRFREAERRSQQLLDSSRDAIAYVQDGLYLYANQSFAELFGYEDKDDIEAMPIMDMVADRDQARLKNFLKDFTFKGEDAESSTLAFSGITRNDEEKPLSLEVSLVTYDEEPCIQFLARATLAEAGNNEELEAQLKQIKWQDLVTGLYNRQYLINQLDHLIDNVDDKQHYCLLYIDLGDFNERVKTVFGETGADLALGDVAALLRAKANTQDIIARMSDSSFALLIPNIKADAAINRGKQLNTDIENHIIDIDHKTLQVNCNIGISLINENTTNTNTVIEQARTAMDKVRSKGHKVALFEPDQPKQEQKLDAAASLQQALDSDRFRLLFQPIISLRGSDEEYYEVYLRMVDEKDEEISPKHFLDAAASIGANTKIDRWVILESIKMLSEHRAKGNKTKLIINISGQSLCDETLVPWLGVAFKAAKLLSDSIIFQAQEIDVTNHLNAAKAFAEGLAKLKTTFSISSFGCALNPFSTLKHVPASLIKIDGSFTTDIQNNNENPETLIHLIEQLHSENKITLVPFVENASVLSTLWQAGAHYIQGHYLQEPSHSMNYDFNMES</sequence>
<evidence type="ECO:0000313" key="6">
    <source>
        <dbReference type="EMBL" id="ACE85929.1"/>
    </source>
</evidence>
<dbReference type="AlphaFoldDB" id="B3PCP7"/>
<dbReference type="InterPro" id="IPR035965">
    <property type="entry name" value="PAS-like_dom_sf"/>
</dbReference>
<dbReference type="SMART" id="SM00052">
    <property type="entry name" value="EAL"/>
    <property type="match status" value="1"/>
</dbReference>
<dbReference type="Gene3D" id="3.30.450.20">
    <property type="entry name" value="PAS domain"/>
    <property type="match status" value="1"/>
</dbReference>
<dbReference type="Pfam" id="PF00563">
    <property type="entry name" value="EAL"/>
    <property type="match status" value="1"/>
</dbReference>
<dbReference type="NCBIfam" id="TIGR00254">
    <property type="entry name" value="GGDEF"/>
    <property type="match status" value="1"/>
</dbReference>
<evidence type="ECO:0000256" key="1">
    <source>
        <dbReference type="PROSITE-ProRule" id="PRU00169"/>
    </source>
</evidence>
<dbReference type="CDD" id="cd01948">
    <property type="entry name" value="EAL"/>
    <property type="match status" value="1"/>
</dbReference>
<dbReference type="SMART" id="SM00091">
    <property type="entry name" value="PAS"/>
    <property type="match status" value="1"/>
</dbReference>
<dbReference type="InterPro" id="IPR035919">
    <property type="entry name" value="EAL_sf"/>
</dbReference>
<feature type="domain" description="GGDEF" evidence="5">
    <location>
        <begin position="350"/>
        <end position="483"/>
    </location>
</feature>
<dbReference type="SUPFAM" id="SSF55073">
    <property type="entry name" value="Nucleotide cyclase"/>
    <property type="match status" value="1"/>
</dbReference>
<dbReference type="InterPro" id="IPR000014">
    <property type="entry name" value="PAS"/>
</dbReference>
<dbReference type="InterPro" id="IPR000160">
    <property type="entry name" value="GGDEF_dom"/>
</dbReference>
<dbReference type="CDD" id="cd01949">
    <property type="entry name" value="GGDEF"/>
    <property type="match status" value="1"/>
</dbReference>
<dbReference type="Gene3D" id="3.40.50.2300">
    <property type="match status" value="1"/>
</dbReference>
<dbReference type="eggNOG" id="COG2204">
    <property type="taxonomic scope" value="Bacteria"/>
</dbReference>
<feature type="domain" description="PAS" evidence="3">
    <location>
        <begin position="189"/>
        <end position="259"/>
    </location>
</feature>
<dbReference type="GO" id="GO:0000160">
    <property type="term" value="P:phosphorelay signal transduction system"/>
    <property type="evidence" value="ECO:0007669"/>
    <property type="project" value="InterPro"/>
</dbReference>
<organism evidence="6 7">
    <name type="scientific">Cellvibrio japonicus (strain Ueda107)</name>
    <name type="common">Pseudomonas fluorescens subsp. cellulosa</name>
    <dbReference type="NCBI Taxonomy" id="498211"/>
    <lineage>
        <taxon>Bacteria</taxon>
        <taxon>Pseudomonadati</taxon>
        <taxon>Pseudomonadota</taxon>
        <taxon>Gammaproteobacteria</taxon>
        <taxon>Cellvibrionales</taxon>
        <taxon>Cellvibrionaceae</taxon>
        <taxon>Cellvibrio</taxon>
    </lineage>
</organism>
<reference evidence="6 7" key="1">
    <citation type="journal article" date="2008" name="J. Bacteriol.">
        <title>Insights into plant cell wall degradation from the genome sequence of the soil bacterium Cellvibrio japonicus.</title>
        <authorList>
            <person name="Deboy R.T."/>
            <person name="Mongodin E.F."/>
            <person name="Fouts D.E."/>
            <person name="Tailford L.E."/>
            <person name="Khouri H."/>
            <person name="Emerson J.B."/>
            <person name="Mohamoud Y."/>
            <person name="Watkins K."/>
            <person name="Henrissat B."/>
            <person name="Gilbert H.J."/>
            <person name="Nelson K.E."/>
        </authorList>
    </citation>
    <scope>NUCLEOTIDE SEQUENCE [LARGE SCALE GENOMIC DNA]</scope>
    <source>
        <strain evidence="6 7">Ueda107</strain>
    </source>
</reference>
<dbReference type="SMART" id="SM00267">
    <property type="entry name" value="GGDEF"/>
    <property type="match status" value="1"/>
</dbReference>
<gene>
    <name evidence="6" type="ordered locus">CJA_2957</name>
</gene>
<feature type="domain" description="Response regulatory" evidence="2">
    <location>
        <begin position="55"/>
        <end position="171"/>
    </location>
</feature>
<dbReference type="PANTHER" id="PTHR33121:SF23">
    <property type="entry name" value="CYCLIC DI-GMP PHOSPHODIESTERASE PDEB"/>
    <property type="match status" value="1"/>
</dbReference>
<dbReference type="GO" id="GO:0071111">
    <property type="term" value="F:cyclic-guanylate-specific phosphodiesterase activity"/>
    <property type="evidence" value="ECO:0007669"/>
    <property type="project" value="InterPro"/>
</dbReference>
<feature type="domain" description="EAL" evidence="4">
    <location>
        <begin position="491"/>
        <end position="742"/>
    </location>
</feature>
<dbReference type="EMBL" id="CP000934">
    <property type="protein sequence ID" value="ACE85929.1"/>
    <property type="molecule type" value="Genomic_DNA"/>
</dbReference>
<dbReference type="CDD" id="cd00130">
    <property type="entry name" value="PAS"/>
    <property type="match status" value="1"/>
</dbReference>
<evidence type="ECO:0000313" key="7">
    <source>
        <dbReference type="Proteomes" id="UP000001036"/>
    </source>
</evidence>
<dbReference type="Gene3D" id="3.30.70.270">
    <property type="match status" value="1"/>
</dbReference>
<accession>B3PCP7</accession>
<dbReference type="InterPro" id="IPR029787">
    <property type="entry name" value="Nucleotide_cyclase"/>
</dbReference>
<dbReference type="Proteomes" id="UP000001036">
    <property type="component" value="Chromosome"/>
</dbReference>
<dbReference type="STRING" id="498211.CJA_2957"/>
<dbReference type="Pfam" id="PF00990">
    <property type="entry name" value="GGDEF"/>
    <property type="match status" value="1"/>
</dbReference>
<dbReference type="PANTHER" id="PTHR33121">
    <property type="entry name" value="CYCLIC DI-GMP PHOSPHODIESTERASE PDEF"/>
    <property type="match status" value="1"/>
</dbReference>
<dbReference type="eggNOG" id="COG2200">
    <property type="taxonomic scope" value="Bacteria"/>
</dbReference>
<dbReference type="InterPro" id="IPR011006">
    <property type="entry name" value="CheY-like_superfamily"/>
</dbReference>
<dbReference type="Gene3D" id="3.20.20.450">
    <property type="entry name" value="EAL domain"/>
    <property type="match status" value="1"/>
</dbReference>
<keyword evidence="7" id="KW-1185">Reference proteome</keyword>
<dbReference type="InterPro" id="IPR043128">
    <property type="entry name" value="Rev_trsase/Diguanyl_cyclase"/>
</dbReference>
<proteinExistence type="predicted"/>
<dbReference type="InterPro" id="IPR050706">
    <property type="entry name" value="Cyclic-di-GMP_PDE-like"/>
</dbReference>
<dbReference type="eggNOG" id="COG2199">
    <property type="taxonomic scope" value="Bacteria"/>
</dbReference>
<dbReference type="NCBIfam" id="TIGR00229">
    <property type="entry name" value="sensory_box"/>
    <property type="match status" value="1"/>
</dbReference>
<name>B3PCP7_CELJU</name>
<dbReference type="PROSITE" id="PS50112">
    <property type="entry name" value="PAS"/>
    <property type="match status" value="1"/>
</dbReference>
<dbReference type="KEGG" id="cja:CJA_2957"/>